<dbReference type="Proteomes" id="UP000203302">
    <property type="component" value="Segment"/>
</dbReference>
<reference evidence="2" key="1">
    <citation type="submission" date="2016-06" db="EMBL/GenBank/DDBJ databases">
        <authorList>
            <person name="Berg J.A."/>
            <person name="Grossarth S.E."/>
            <person name="Jarvis T.M."/>
            <person name="Merrill B.D."/>
            <person name="Breakwell D.P."/>
            <person name="Hope S."/>
            <person name="Grose J.H."/>
        </authorList>
    </citation>
    <scope>NUCLEOTIDE SEQUENCE [LARGE SCALE GENOMIC DNA]</scope>
</reference>
<accession>A0A1B2IDR1</accession>
<proteinExistence type="predicted"/>
<evidence type="ECO:0000313" key="1">
    <source>
        <dbReference type="EMBL" id="ANZ49345.1"/>
    </source>
</evidence>
<gene>
    <name evidence="1" type="ORF">HUXLEY_263</name>
</gene>
<organism evidence="1 2">
    <name type="scientific">Erwinia phage vB_EamM_Huxley</name>
    <dbReference type="NCBI Taxonomy" id="1883373"/>
    <lineage>
        <taxon>Viruses</taxon>
        <taxon>Duplodnaviria</taxon>
        <taxon>Heunggongvirae</taxon>
        <taxon>Uroviricota</taxon>
        <taxon>Caudoviricetes</taxon>
        <taxon>Chimalliviridae</taxon>
        <taxon>Machinavirus</taxon>
        <taxon>Machinavirus machina</taxon>
    </lineage>
</organism>
<sequence length="166" mass="18285">MAKMTSVKDLIADLNAGATTTLAERRLTEESVTNLVRGFEAGTPTIKVTPNEKGEHKLTIADMDTMDQYRANFHEAFSSITKDLIGEEARKDPELGAMEVTLDVGKTTFSTAFARPTGDNPSQKEWAASIGFGYSTIKNKSLEGALRRDFAKGFLEVEEEDEEDEE</sequence>
<dbReference type="GeneID" id="29069385"/>
<evidence type="ECO:0000313" key="2">
    <source>
        <dbReference type="Proteomes" id="UP000203302"/>
    </source>
</evidence>
<protein>
    <submittedName>
        <fullName evidence="1">Uncharacterized protein</fullName>
    </submittedName>
</protein>
<dbReference type="RefSeq" id="YP_009293231.1">
    <property type="nucleotide sequence ID" value="NC_031127.1"/>
</dbReference>
<name>A0A1B2IDR1_9CAUD</name>
<dbReference type="EMBL" id="KX397368">
    <property type="protein sequence ID" value="ANZ49345.1"/>
    <property type="molecule type" value="Genomic_DNA"/>
</dbReference>
<dbReference type="OrthoDB" id="18921at10239"/>
<dbReference type="KEGG" id="vg:29069385"/>